<dbReference type="InParanoid" id="A0A3N7E9W4"/>
<evidence type="ECO:0000256" key="1">
    <source>
        <dbReference type="SAM" id="MobiDB-lite"/>
    </source>
</evidence>
<feature type="compositionally biased region" description="Basic and acidic residues" evidence="1">
    <location>
        <begin position="138"/>
        <end position="152"/>
    </location>
</feature>
<feature type="compositionally biased region" description="Low complexity" evidence="1">
    <location>
        <begin position="158"/>
        <end position="171"/>
    </location>
</feature>
<keyword evidence="3" id="KW-1185">Reference proteome</keyword>
<protein>
    <recommendedName>
        <fullName evidence="4">Response regulatory domain-containing protein</fullName>
    </recommendedName>
</protein>
<reference evidence="2 3" key="1">
    <citation type="journal article" date="2006" name="Science">
        <title>The genome of black cottonwood, Populus trichocarpa (Torr. &amp; Gray).</title>
        <authorList>
            <person name="Tuskan G.A."/>
            <person name="Difazio S."/>
            <person name="Jansson S."/>
            <person name="Bohlmann J."/>
            <person name="Grigoriev I."/>
            <person name="Hellsten U."/>
            <person name="Putnam N."/>
            <person name="Ralph S."/>
            <person name="Rombauts S."/>
            <person name="Salamov A."/>
            <person name="Schein J."/>
            <person name="Sterck L."/>
            <person name="Aerts A."/>
            <person name="Bhalerao R.R."/>
            <person name="Bhalerao R.P."/>
            <person name="Blaudez D."/>
            <person name="Boerjan W."/>
            <person name="Brun A."/>
            <person name="Brunner A."/>
            <person name="Busov V."/>
            <person name="Campbell M."/>
            <person name="Carlson J."/>
            <person name="Chalot M."/>
            <person name="Chapman J."/>
            <person name="Chen G.L."/>
            <person name="Cooper D."/>
            <person name="Coutinho P.M."/>
            <person name="Couturier J."/>
            <person name="Covert S."/>
            <person name="Cronk Q."/>
            <person name="Cunningham R."/>
            <person name="Davis J."/>
            <person name="Degroeve S."/>
            <person name="Dejardin A."/>
            <person name="Depamphilis C."/>
            <person name="Detter J."/>
            <person name="Dirks B."/>
            <person name="Dubchak I."/>
            <person name="Duplessis S."/>
            <person name="Ehlting J."/>
            <person name="Ellis B."/>
            <person name="Gendler K."/>
            <person name="Goodstein D."/>
            <person name="Gribskov M."/>
            <person name="Grimwood J."/>
            <person name="Groover A."/>
            <person name="Gunter L."/>
            <person name="Hamberger B."/>
            <person name="Heinze B."/>
            <person name="Helariutta Y."/>
            <person name="Henrissat B."/>
            <person name="Holligan D."/>
            <person name="Holt R."/>
            <person name="Huang W."/>
            <person name="Islam-Faridi N."/>
            <person name="Jones S."/>
            <person name="Jones-Rhoades M."/>
            <person name="Jorgensen R."/>
            <person name="Joshi C."/>
            <person name="Kangasjarvi J."/>
            <person name="Karlsson J."/>
            <person name="Kelleher C."/>
            <person name="Kirkpatrick R."/>
            <person name="Kirst M."/>
            <person name="Kohler A."/>
            <person name="Kalluri U."/>
            <person name="Larimer F."/>
            <person name="Leebens-Mack J."/>
            <person name="Leple J.C."/>
            <person name="Locascio P."/>
            <person name="Lou Y."/>
            <person name="Lucas S."/>
            <person name="Martin F."/>
            <person name="Montanini B."/>
            <person name="Napoli C."/>
            <person name="Nelson D.R."/>
            <person name="Nelson C."/>
            <person name="Nieminen K."/>
            <person name="Nilsson O."/>
            <person name="Pereda V."/>
            <person name="Peter G."/>
            <person name="Philippe R."/>
            <person name="Pilate G."/>
            <person name="Poliakov A."/>
            <person name="Razumovskaya J."/>
            <person name="Richardson P."/>
            <person name="Rinaldi C."/>
            <person name="Ritland K."/>
            <person name="Rouze P."/>
            <person name="Ryaboy D."/>
            <person name="Schmutz J."/>
            <person name="Schrader J."/>
            <person name="Segerman B."/>
            <person name="Shin H."/>
            <person name="Siddiqui A."/>
            <person name="Sterky F."/>
            <person name="Terry A."/>
            <person name="Tsai C.J."/>
            <person name="Uberbacher E."/>
            <person name="Unneberg P."/>
            <person name="Vahala J."/>
            <person name="Wall K."/>
            <person name="Wessler S."/>
            <person name="Yang G."/>
            <person name="Yin T."/>
            <person name="Douglas C."/>
            <person name="Marra M."/>
            <person name="Sandberg G."/>
            <person name="Van de Peer Y."/>
            <person name="Rokhsar D."/>
        </authorList>
    </citation>
    <scope>NUCLEOTIDE SEQUENCE [LARGE SCALE GENOMIC DNA]</scope>
    <source>
        <strain evidence="3">cv. Nisqually</strain>
    </source>
</reference>
<proteinExistence type="predicted"/>
<feature type="region of interest" description="Disordered" evidence="1">
    <location>
        <begin position="99"/>
        <end position="176"/>
    </location>
</feature>
<evidence type="ECO:0000313" key="2">
    <source>
        <dbReference type="EMBL" id="RQO84449.1"/>
    </source>
</evidence>
<dbReference type="Proteomes" id="UP000006729">
    <property type="component" value="Chromosome 1"/>
</dbReference>
<dbReference type="EMBL" id="CM009290">
    <property type="protein sequence ID" value="RQO84449.1"/>
    <property type="molecule type" value="Genomic_DNA"/>
</dbReference>
<sequence length="346" mass="38425">MADKDQTPIDQDRVNFIQPMLSDSEVMDTDHHKSSLQGGFEHQMNTSLGISADGFLGSLSPLHEKMERAKGGLLEGARQFSVIVKEALSVLENFCPSTSPSNLIDIDESDNKEDNGTGSDHSGDQGKGGPTPSKKRAKGETDEPRKRQKLEPGEAMGSSQSSSITSNNFSSLKKKATNPEVESLITILRRSLELLKQQDKSMDDMKVTTNHDIEANSIRKLLNNGLQPGTGRSKLAEEADIRHAKQWMKEVDLESGEESQSLTPCKKLLVLVMADPLAQILYMRLFNQLGKQENIAMEFQVAKTFEEAVECLCDYGDSFNLILMDMEMRRCNSSKLTRTTTNSRTY</sequence>
<evidence type="ECO:0008006" key="4">
    <source>
        <dbReference type="Google" id="ProtNLM"/>
    </source>
</evidence>
<dbReference type="AlphaFoldDB" id="A0A3N7E9W4"/>
<name>A0A3N7E9W4_POPTR</name>
<accession>A0A3N7E9W4</accession>
<evidence type="ECO:0000313" key="3">
    <source>
        <dbReference type="Proteomes" id="UP000006729"/>
    </source>
</evidence>
<organism evidence="2 3">
    <name type="scientific">Populus trichocarpa</name>
    <name type="common">Western balsam poplar</name>
    <name type="synonym">Populus balsamifera subsp. trichocarpa</name>
    <dbReference type="NCBI Taxonomy" id="3694"/>
    <lineage>
        <taxon>Eukaryota</taxon>
        <taxon>Viridiplantae</taxon>
        <taxon>Streptophyta</taxon>
        <taxon>Embryophyta</taxon>
        <taxon>Tracheophyta</taxon>
        <taxon>Spermatophyta</taxon>
        <taxon>Magnoliopsida</taxon>
        <taxon>eudicotyledons</taxon>
        <taxon>Gunneridae</taxon>
        <taxon>Pentapetalae</taxon>
        <taxon>rosids</taxon>
        <taxon>fabids</taxon>
        <taxon>Malpighiales</taxon>
        <taxon>Salicaceae</taxon>
        <taxon>Saliceae</taxon>
        <taxon>Populus</taxon>
    </lineage>
</organism>
<gene>
    <name evidence="2" type="ORF">POPTR_001G055650</name>
</gene>